<dbReference type="InterPro" id="IPR052930">
    <property type="entry name" value="TA_antitoxin_MntA"/>
</dbReference>
<proteinExistence type="predicted"/>
<dbReference type="Gene3D" id="3.30.460.10">
    <property type="entry name" value="Beta Polymerase, domain 2"/>
    <property type="match status" value="1"/>
</dbReference>
<dbReference type="EMBL" id="MHNN01000006">
    <property type="protein sequence ID" value="OGZ46672.1"/>
    <property type="molecule type" value="Genomic_DNA"/>
</dbReference>
<dbReference type="AlphaFoldDB" id="A0A1G2G994"/>
<protein>
    <recommendedName>
        <fullName evidence="1">Polymerase beta nucleotidyltransferase domain-containing protein</fullName>
    </recommendedName>
</protein>
<name>A0A1G2G994_9BACT</name>
<dbReference type="SUPFAM" id="SSF81301">
    <property type="entry name" value="Nucleotidyltransferase"/>
    <property type="match status" value="1"/>
</dbReference>
<dbReference type="PANTHER" id="PTHR43852">
    <property type="entry name" value="NUCLEOTIDYLTRANSFERASE"/>
    <property type="match status" value="1"/>
</dbReference>
<dbReference type="CDD" id="cd05403">
    <property type="entry name" value="NT_KNTase_like"/>
    <property type="match status" value="1"/>
</dbReference>
<evidence type="ECO:0000313" key="3">
    <source>
        <dbReference type="Proteomes" id="UP000176576"/>
    </source>
</evidence>
<comment type="caution">
    <text evidence="2">The sequence shown here is derived from an EMBL/GenBank/DDBJ whole genome shotgun (WGS) entry which is preliminary data.</text>
</comment>
<dbReference type="NCBIfam" id="NF047752">
    <property type="entry name" value="MntA_antitoxin"/>
    <property type="match status" value="1"/>
</dbReference>
<evidence type="ECO:0000259" key="1">
    <source>
        <dbReference type="Pfam" id="PF18765"/>
    </source>
</evidence>
<evidence type="ECO:0000313" key="2">
    <source>
        <dbReference type="EMBL" id="OGZ46672.1"/>
    </source>
</evidence>
<gene>
    <name evidence="2" type="ORF">A3J54_01610</name>
</gene>
<dbReference type="Pfam" id="PF18765">
    <property type="entry name" value="Polbeta"/>
    <property type="match status" value="1"/>
</dbReference>
<dbReference type="PANTHER" id="PTHR43852:SF3">
    <property type="entry name" value="NUCLEOTIDYLTRANSFERASE"/>
    <property type="match status" value="1"/>
</dbReference>
<organism evidence="2 3">
    <name type="scientific">Candidatus Ryanbacteria bacterium RIFCSPHIGHO2_02_FULL_45_13b</name>
    <dbReference type="NCBI Taxonomy" id="1802117"/>
    <lineage>
        <taxon>Bacteria</taxon>
        <taxon>Candidatus Ryaniibacteriota</taxon>
    </lineage>
</organism>
<reference evidence="2 3" key="1">
    <citation type="journal article" date="2016" name="Nat. Commun.">
        <title>Thousands of microbial genomes shed light on interconnected biogeochemical processes in an aquifer system.</title>
        <authorList>
            <person name="Anantharaman K."/>
            <person name="Brown C.T."/>
            <person name="Hug L.A."/>
            <person name="Sharon I."/>
            <person name="Castelle C.J."/>
            <person name="Probst A.J."/>
            <person name="Thomas B.C."/>
            <person name="Singh A."/>
            <person name="Wilkins M.J."/>
            <person name="Karaoz U."/>
            <person name="Brodie E.L."/>
            <person name="Williams K.H."/>
            <person name="Hubbard S.S."/>
            <person name="Banfield J.F."/>
        </authorList>
    </citation>
    <scope>NUCLEOTIDE SEQUENCE [LARGE SCALE GENOMIC DNA]</scope>
</reference>
<dbReference type="InterPro" id="IPR041633">
    <property type="entry name" value="Polbeta"/>
</dbReference>
<dbReference type="STRING" id="1802117.A3J54_01610"/>
<feature type="domain" description="Polymerase beta nucleotidyltransferase" evidence="1">
    <location>
        <begin position="27"/>
        <end position="122"/>
    </location>
</feature>
<dbReference type="Proteomes" id="UP000176576">
    <property type="component" value="Unassembled WGS sequence"/>
</dbReference>
<sequence length="178" mass="20582">MGLGGLRHLSKSEEICFNVYMKPQDFEQLRVIFQKHDIALAYVFGSVARGTEGPSSDVDIAVLFDERVSMELQSEQEFSLASSISHVLKKERVDVLNLARIHSPVLKHRAVFFGRPIFVADEHLRVRFEKQVLEAYEDTKHLRYVAHTIMKRQIKERTFGNGALSLRERHIIQKHAIR</sequence>
<dbReference type="InterPro" id="IPR043519">
    <property type="entry name" value="NT_sf"/>
</dbReference>
<accession>A0A1G2G994</accession>